<keyword evidence="2" id="KW-1133">Transmembrane helix</keyword>
<keyword evidence="2" id="KW-0812">Transmembrane</keyword>
<reference evidence="4 5" key="1">
    <citation type="journal article" date="2023" name="Genes (Basel)">
        <title>Chromosome-Level Genome Assembly and Circadian Gene Repertoire of the Patagonia Blennie Eleginops maclovinus-The Closest Ancestral Proxy of Antarctic Cryonotothenioids.</title>
        <authorList>
            <person name="Cheng C.C."/>
            <person name="Rivera-Colon A.G."/>
            <person name="Minhas B.F."/>
            <person name="Wilson L."/>
            <person name="Rayamajhi N."/>
            <person name="Vargas-Chacoff L."/>
            <person name="Catchen J.M."/>
        </authorList>
    </citation>
    <scope>NUCLEOTIDE SEQUENCE [LARGE SCALE GENOMIC DNA]</scope>
    <source>
        <strain evidence="4">JMC-PN-2008</strain>
    </source>
</reference>
<evidence type="ECO:0000256" key="1">
    <source>
        <dbReference type="SAM" id="MobiDB-lite"/>
    </source>
</evidence>
<keyword evidence="2" id="KW-0472">Membrane</keyword>
<protein>
    <submittedName>
        <fullName evidence="4">Uncharacterized protein</fullName>
    </submittedName>
</protein>
<dbReference type="Proteomes" id="UP001346869">
    <property type="component" value="Unassembled WGS sequence"/>
</dbReference>
<feature type="transmembrane region" description="Helical" evidence="2">
    <location>
        <begin position="47"/>
        <end position="68"/>
    </location>
</feature>
<dbReference type="EMBL" id="JAUZQC010000010">
    <property type="protein sequence ID" value="KAK5864517.1"/>
    <property type="molecule type" value="Genomic_DNA"/>
</dbReference>
<reference evidence="4 5" key="2">
    <citation type="journal article" date="2023" name="Mol. Biol. Evol.">
        <title>Genomics of Secondarily Temperate Adaptation in the Only Non-Antarctic Icefish.</title>
        <authorList>
            <person name="Rivera-Colon A.G."/>
            <person name="Rayamajhi N."/>
            <person name="Minhas B.F."/>
            <person name="Madrigal G."/>
            <person name="Bilyk K.T."/>
            <person name="Yoon V."/>
            <person name="Hune M."/>
            <person name="Gregory S."/>
            <person name="Cheng C.H.C."/>
            <person name="Catchen J.M."/>
        </authorList>
    </citation>
    <scope>NUCLEOTIDE SEQUENCE [LARGE SCALE GENOMIC DNA]</scope>
    <source>
        <strain evidence="4">JMC-PN-2008</strain>
    </source>
</reference>
<accession>A0AAN7XNU3</accession>
<proteinExistence type="predicted"/>
<name>A0AAN7XNU3_ELEMC</name>
<keyword evidence="3" id="KW-0732">Signal</keyword>
<feature type="signal peptide" evidence="3">
    <location>
        <begin position="1"/>
        <end position="19"/>
    </location>
</feature>
<feature type="chain" id="PRO_5042946847" evidence="3">
    <location>
        <begin position="20"/>
        <end position="133"/>
    </location>
</feature>
<evidence type="ECO:0000256" key="2">
    <source>
        <dbReference type="SAM" id="Phobius"/>
    </source>
</evidence>
<evidence type="ECO:0000256" key="3">
    <source>
        <dbReference type="SAM" id="SignalP"/>
    </source>
</evidence>
<comment type="caution">
    <text evidence="4">The sequence shown here is derived from an EMBL/GenBank/DDBJ whole genome shotgun (WGS) entry which is preliminary data.</text>
</comment>
<feature type="region of interest" description="Disordered" evidence="1">
    <location>
        <begin position="112"/>
        <end position="133"/>
    </location>
</feature>
<dbReference type="AlphaFoldDB" id="A0AAN7XNU3"/>
<evidence type="ECO:0000313" key="4">
    <source>
        <dbReference type="EMBL" id="KAK5864517.1"/>
    </source>
</evidence>
<organism evidence="4 5">
    <name type="scientific">Eleginops maclovinus</name>
    <name type="common">Patagonian blennie</name>
    <name type="synonym">Eleginus maclovinus</name>
    <dbReference type="NCBI Taxonomy" id="56733"/>
    <lineage>
        <taxon>Eukaryota</taxon>
        <taxon>Metazoa</taxon>
        <taxon>Chordata</taxon>
        <taxon>Craniata</taxon>
        <taxon>Vertebrata</taxon>
        <taxon>Euteleostomi</taxon>
        <taxon>Actinopterygii</taxon>
        <taxon>Neopterygii</taxon>
        <taxon>Teleostei</taxon>
        <taxon>Neoteleostei</taxon>
        <taxon>Acanthomorphata</taxon>
        <taxon>Eupercaria</taxon>
        <taxon>Perciformes</taxon>
        <taxon>Notothenioidei</taxon>
        <taxon>Eleginopidae</taxon>
        <taxon>Eleginops</taxon>
    </lineage>
</organism>
<sequence length="133" mass="14736">MIGGLAALIFLSALSLIQTAEDPQQILLTILLGEGTTVETRQKYMDIYVPVLGTMLACCLIVIAVLIISRNQKPVGESSSLAVNDRLAKDEQIDVDIQTAMNYAALNFSSKKAKKKRWKNNSELPQDCMRDHR</sequence>
<keyword evidence="5" id="KW-1185">Reference proteome</keyword>
<evidence type="ECO:0000313" key="5">
    <source>
        <dbReference type="Proteomes" id="UP001346869"/>
    </source>
</evidence>
<gene>
    <name evidence="4" type="ORF">PBY51_015754</name>
</gene>